<dbReference type="AlphaFoldDB" id="A0A8H6CTT2"/>
<name>A0A8H6CTT2_9LECA</name>
<proteinExistence type="predicted"/>
<gene>
    <name evidence="2" type="ORF">HO133_007023</name>
</gene>
<dbReference type="EMBL" id="JACCJB010000003">
    <property type="protein sequence ID" value="KAF6228911.1"/>
    <property type="molecule type" value="Genomic_DNA"/>
</dbReference>
<dbReference type="RefSeq" id="XP_037156553.1">
    <property type="nucleotide sequence ID" value="XM_037297918.1"/>
</dbReference>
<evidence type="ECO:0000256" key="1">
    <source>
        <dbReference type="SAM" id="MobiDB-lite"/>
    </source>
</evidence>
<accession>A0A8H6CTT2</accession>
<dbReference type="Proteomes" id="UP000593566">
    <property type="component" value="Unassembled WGS sequence"/>
</dbReference>
<keyword evidence="3" id="KW-1185">Reference proteome</keyword>
<protein>
    <submittedName>
        <fullName evidence="2">Uncharacterized protein</fullName>
    </submittedName>
</protein>
<evidence type="ECO:0000313" key="3">
    <source>
        <dbReference type="Proteomes" id="UP000593566"/>
    </source>
</evidence>
<reference evidence="2 3" key="1">
    <citation type="journal article" date="2020" name="Genomics">
        <title>Complete, high-quality genomes from long-read metagenomic sequencing of two wolf lichen thalli reveals enigmatic genome architecture.</title>
        <authorList>
            <person name="McKenzie S.K."/>
            <person name="Walston R.F."/>
            <person name="Allen J.L."/>
        </authorList>
    </citation>
    <scope>NUCLEOTIDE SEQUENCE [LARGE SCALE GENOMIC DNA]</scope>
    <source>
        <strain evidence="2">WasteWater1</strain>
    </source>
</reference>
<sequence>MSEVHASGGIRDRNILVDRIKSPRFWLRLAIQKTFKVSNAIVIKKRDDVKKMEQGVKGGHQALQELIALVNETMVSFQRDFPALAQRTLTHRKDGSVTKELRAWQEREPDKFDKLYDDGDERPESKKDRLEEKEQVLQENIKELVDAIKHSSIFGDGSTINETD</sequence>
<comment type="caution">
    <text evidence="2">The sequence shown here is derived from an EMBL/GenBank/DDBJ whole genome shotgun (WGS) entry which is preliminary data.</text>
</comment>
<dbReference type="GeneID" id="59335423"/>
<feature type="region of interest" description="Disordered" evidence="1">
    <location>
        <begin position="110"/>
        <end position="133"/>
    </location>
</feature>
<organism evidence="2 3">
    <name type="scientific">Letharia lupina</name>
    <dbReference type="NCBI Taxonomy" id="560253"/>
    <lineage>
        <taxon>Eukaryota</taxon>
        <taxon>Fungi</taxon>
        <taxon>Dikarya</taxon>
        <taxon>Ascomycota</taxon>
        <taxon>Pezizomycotina</taxon>
        <taxon>Lecanoromycetes</taxon>
        <taxon>OSLEUM clade</taxon>
        <taxon>Lecanoromycetidae</taxon>
        <taxon>Lecanorales</taxon>
        <taxon>Lecanorineae</taxon>
        <taxon>Parmeliaceae</taxon>
        <taxon>Letharia</taxon>
    </lineage>
</organism>
<evidence type="ECO:0000313" key="2">
    <source>
        <dbReference type="EMBL" id="KAF6228911.1"/>
    </source>
</evidence>